<evidence type="ECO:0000313" key="2">
    <source>
        <dbReference type="EMBL" id="OTA37463.1"/>
    </source>
</evidence>
<dbReference type="EMBL" id="MUNK01000020">
    <property type="protein sequence ID" value="OTA37463.1"/>
    <property type="molecule type" value="Genomic_DNA"/>
</dbReference>
<dbReference type="Proteomes" id="UP000194280">
    <property type="component" value="Unassembled WGS sequence"/>
</dbReference>
<dbReference type="InterPro" id="IPR010730">
    <property type="entry name" value="HET"/>
</dbReference>
<gene>
    <name evidence="2" type="ORF">BTJ68_02221</name>
</gene>
<evidence type="ECO:0000259" key="1">
    <source>
        <dbReference type="Pfam" id="PF06985"/>
    </source>
</evidence>
<dbReference type="PANTHER" id="PTHR33112:SF10">
    <property type="entry name" value="TOL"/>
    <property type="match status" value="1"/>
</dbReference>
<feature type="domain" description="Heterokaryon incompatibility" evidence="1">
    <location>
        <begin position="1"/>
        <end position="153"/>
    </location>
</feature>
<sequence length="471" mass="53574">MSHCWGPIPFPVLTSLNYEDYKKGFDQTEFPASFRDAFVTCRRLGIAYLWIDCYCIIQSGEGSEHDWRTESARMKHVYASAVLNIGSTAASGPHDGLFRARSSSPEMPFCVAWRPRPSDQKCLYHVMTGYEGPQYLKLFDEHGLFTRGWIFQERLLANRMLHFAKSQMYWECSGGGQTLASEEHPEGMPAPRFKQNLYPWSLECSSSKLRNGKQSLQALWADLVSNYSELQLSFPEKDKLLAVGGIAERMADLLQDQYVAGMFARDLIMQLTWQVWRGRKRASRFRAPTWSWASSDGSISLPQSIGDATTTIEKANLQLSNPADAFGAIASASLRLRCRPMHAYLRPASADPYRPAEQRVQIGDEVLAWANDDDEELSTLPDRLFFVLLHVRIWADPSRDRALKLQEAVALRASGRDRGIDRFAVDYHGLVLRQHDLASHRRAGSLVRRDDQTLHMFDAWRKATDEIITIT</sequence>
<keyword evidence="3" id="KW-1185">Reference proteome</keyword>
<dbReference type="PANTHER" id="PTHR33112">
    <property type="entry name" value="DOMAIN PROTEIN, PUTATIVE-RELATED"/>
    <property type="match status" value="1"/>
</dbReference>
<protein>
    <recommendedName>
        <fullName evidence="1">Heterokaryon incompatibility domain-containing protein</fullName>
    </recommendedName>
</protein>
<evidence type="ECO:0000313" key="3">
    <source>
        <dbReference type="Proteomes" id="UP000194280"/>
    </source>
</evidence>
<dbReference type="OrthoDB" id="2958217at2759"/>
<accession>A0A1Z5TN55</accession>
<organism evidence="2 3">
    <name type="scientific">Hortaea werneckii EXF-2000</name>
    <dbReference type="NCBI Taxonomy" id="1157616"/>
    <lineage>
        <taxon>Eukaryota</taxon>
        <taxon>Fungi</taxon>
        <taxon>Dikarya</taxon>
        <taxon>Ascomycota</taxon>
        <taxon>Pezizomycotina</taxon>
        <taxon>Dothideomycetes</taxon>
        <taxon>Dothideomycetidae</taxon>
        <taxon>Mycosphaerellales</taxon>
        <taxon>Teratosphaeriaceae</taxon>
        <taxon>Hortaea</taxon>
    </lineage>
</organism>
<dbReference type="VEuPathDB" id="FungiDB:BTJ68_02221"/>
<dbReference type="Pfam" id="PF06985">
    <property type="entry name" value="HET"/>
    <property type="match status" value="1"/>
</dbReference>
<reference evidence="2 3" key="1">
    <citation type="submission" date="2017-01" db="EMBL/GenBank/DDBJ databases">
        <title>The recent genome duplication of the halophilic yeast Hortaea werneckii: insights from long-read sequencing.</title>
        <authorList>
            <person name="Sinha S."/>
            <person name="Flibotte S."/>
            <person name="Neira M."/>
            <person name="Lenassi M."/>
            <person name="Gostincar C."/>
            <person name="Stajich J.E."/>
            <person name="Nislow C.E."/>
        </authorList>
    </citation>
    <scope>NUCLEOTIDE SEQUENCE [LARGE SCALE GENOMIC DNA]</scope>
    <source>
        <strain evidence="2 3">EXF-2000</strain>
    </source>
</reference>
<dbReference type="AlphaFoldDB" id="A0A1Z5TN55"/>
<proteinExistence type="predicted"/>
<dbReference type="STRING" id="1157616.A0A1Z5TN55"/>
<name>A0A1Z5TN55_HORWE</name>
<comment type="caution">
    <text evidence="2">The sequence shown here is derived from an EMBL/GenBank/DDBJ whole genome shotgun (WGS) entry which is preliminary data.</text>
</comment>
<dbReference type="InParanoid" id="A0A1Z5TN55"/>